<evidence type="ECO:0000256" key="1">
    <source>
        <dbReference type="ARBA" id="ARBA00001971"/>
    </source>
</evidence>
<evidence type="ECO:0000256" key="5">
    <source>
        <dbReference type="ARBA" id="ARBA00022723"/>
    </source>
</evidence>
<keyword evidence="8" id="KW-0503">Monooxygenase</keyword>
<dbReference type="PRINTS" id="PR00463">
    <property type="entry name" value="EP450I"/>
</dbReference>
<dbReference type="Gene3D" id="1.10.630.10">
    <property type="entry name" value="Cytochrome P450"/>
    <property type="match status" value="1"/>
</dbReference>
<gene>
    <name evidence="10" type="ORF">GALMADRAFT_128336</name>
</gene>
<keyword evidence="5 9" id="KW-0479">Metal-binding</keyword>
<dbReference type="PANTHER" id="PTHR46300">
    <property type="entry name" value="P450, PUTATIVE (EUROFUNG)-RELATED-RELATED"/>
    <property type="match status" value="1"/>
</dbReference>
<keyword evidence="6" id="KW-0560">Oxidoreductase</keyword>
<evidence type="ECO:0000313" key="11">
    <source>
        <dbReference type="Proteomes" id="UP000027222"/>
    </source>
</evidence>
<comment type="similarity">
    <text evidence="3">Belongs to the cytochrome P450 family.</text>
</comment>
<dbReference type="InterPro" id="IPR002401">
    <property type="entry name" value="Cyt_P450_E_grp-I"/>
</dbReference>
<dbReference type="OrthoDB" id="2789670at2759"/>
<keyword evidence="7 9" id="KW-0408">Iron</keyword>
<dbReference type="PANTHER" id="PTHR46300:SF7">
    <property type="entry name" value="P450, PUTATIVE (EUROFUNG)-RELATED"/>
    <property type="match status" value="1"/>
</dbReference>
<evidence type="ECO:0000313" key="10">
    <source>
        <dbReference type="EMBL" id="KDR69747.1"/>
    </source>
</evidence>
<dbReference type="STRING" id="685588.A0A067SI95"/>
<evidence type="ECO:0000256" key="4">
    <source>
        <dbReference type="ARBA" id="ARBA00022617"/>
    </source>
</evidence>
<protein>
    <recommendedName>
        <fullName evidence="12">Cytochrome P450</fullName>
    </recommendedName>
</protein>
<evidence type="ECO:0000256" key="6">
    <source>
        <dbReference type="ARBA" id="ARBA00023002"/>
    </source>
</evidence>
<keyword evidence="11" id="KW-1185">Reference proteome</keyword>
<dbReference type="Pfam" id="PF00067">
    <property type="entry name" value="p450"/>
    <property type="match status" value="1"/>
</dbReference>
<keyword evidence="4 9" id="KW-0349">Heme</keyword>
<dbReference type="InterPro" id="IPR050364">
    <property type="entry name" value="Cytochrome_P450_fung"/>
</dbReference>
<comment type="cofactor">
    <cofactor evidence="1 9">
        <name>heme</name>
        <dbReference type="ChEBI" id="CHEBI:30413"/>
    </cofactor>
</comment>
<dbReference type="InterPro" id="IPR001128">
    <property type="entry name" value="Cyt_P450"/>
</dbReference>
<evidence type="ECO:0000256" key="8">
    <source>
        <dbReference type="ARBA" id="ARBA00023033"/>
    </source>
</evidence>
<dbReference type="GO" id="GO:0005506">
    <property type="term" value="F:iron ion binding"/>
    <property type="evidence" value="ECO:0007669"/>
    <property type="project" value="InterPro"/>
</dbReference>
<evidence type="ECO:0000256" key="3">
    <source>
        <dbReference type="ARBA" id="ARBA00010617"/>
    </source>
</evidence>
<organism evidence="10 11">
    <name type="scientific">Galerina marginata (strain CBS 339.88)</name>
    <dbReference type="NCBI Taxonomy" id="685588"/>
    <lineage>
        <taxon>Eukaryota</taxon>
        <taxon>Fungi</taxon>
        <taxon>Dikarya</taxon>
        <taxon>Basidiomycota</taxon>
        <taxon>Agaricomycotina</taxon>
        <taxon>Agaricomycetes</taxon>
        <taxon>Agaricomycetidae</taxon>
        <taxon>Agaricales</taxon>
        <taxon>Agaricineae</taxon>
        <taxon>Strophariaceae</taxon>
        <taxon>Galerina</taxon>
    </lineage>
</organism>
<accession>A0A067SI95</accession>
<evidence type="ECO:0000256" key="7">
    <source>
        <dbReference type="ARBA" id="ARBA00023004"/>
    </source>
</evidence>
<dbReference type="SUPFAM" id="SSF48264">
    <property type="entry name" value="Cytochrome P450"/>
    <property type="match status" value="1"/>
</dbReference>
<dbReference type="EMBL" id="KL142400">
    <property type="protein sequence ID" value="KDR69747.1"/>
    <property type="molecule type" value="Genomic_DNA"/>
</dbReference>
<name>A0A067SI95_GALM3</name>
<dbReference type="GO" id="GO:0020037">
    <property type="term" value="F:heme binding"/>
    <property type="evidence" value="ECO:0007669"/>
    <property type="project" value="InterPro"/>
</dbReference>
<proteinExistence type="inferred from homology"/>
<sequence length="509" mass="57527">MVTYLQVASIFLLAYLAGKLAIILVSGRRHAPYPPGPKPKSLIGNMFDFPMSKAAQTYAEWGKKYNSDLVHAVVLGNHVVVVNTLTDADELFDRRAGKYSDRPVPAVVKLMGWDYNVGMIRYGDVWRFHRKICQQNFRRGAAESYHLVQVEKVHEMLQNLLDTPHKFDDHNKMLSISIPMAAMYGYDVKSFEDPCIVAANRSITLGVHLLLPGSSMINILPFLAHIPAWFPGASSHKVAAEVLKLTREMERIPTEFVKTRVEEGTAKPSLFSNFLEKKYTVGASKEEEDAIKNIASTVYAAASDTTISVTGTFFYVMALNPNIQRKAQAEIDRVIGSKRLPGLEDRDSLPYIEAIYREVMRFQPPVPLSIPHALSEDDYYKGYFIPKGTVRTFNRAMTHDEQMYPEPFKFKPERFFDQNGKLNHDDRVLAYGFGRRVCVGKYIASTTVWLTIASILACFDISKCKDDSGNDIEISDDYEDFGLLTHKTKFECSFVPRSSAAQQLIDNTR</sequence>
<dbReference type="GO" id="GO:0016705">
    <property type="term" value="F:oxidoreductase activity, acting on paired donors, with incorporation or reduction of molecular oxygen"/>
    <property type="evidence" value="ECO:0007669"/>
    <property type="project" value="InterPro"/>
</dbReference>
<dbReference type="GO" id="GO:0004497">
    <property type="term" value="F:monooxygenase activity"/>
    <property type="evidence" value="ECO:0007669"/>
    <property type="project" value="UniProtKB-KW"/>
</dbReference>
<feature type="binding site" description="axial binding residue" evidence="9">
    <location>
        <position position="438"/>
    </location>
    <ligand>
        <name>heme</name>
        <dbReference type="ChEBI" id="CHEBI:30413"/>
    </ligand>
    <ligandPart>
        <name>Fe</name>
        <dbReference type="ChEBI" id="CHEBI:18248"/>
    </ligandPart>
</feature>
<reference evidence="11" key="1">
    <citation type="journal article" date="2014" name="Proc. Natl. Acad. Sci. U.S.A.">
        <title>Extensive sampling of basidiomycete genomes demonstrates inadequacy of the white-rot/brown-rot paradigm for wood decay fungi.</title>
        <authorList>
            <person name="Riley R."/>
            <person name="Salamov A.A."/>
            <person name="Brown D.W."/>
            <person name="Nagy L.G."/>
            <person name="Floudas D."/>
            <person name="Held B.W."/>
            <person name="Levasseur A."/>
            <person name="Lombard V."/>
            <person name="Morin E."/>
            <person name="Otillar R."/>
            <person name="Lindquist E.A."/>
            <person name="Sun H."/>
            <person name="LaButti K.M."/>
            <person name="Schmutz J."/>
            <person name="Jabbour D."/>
            <person name="Luo H."/>
            <person name="Baker S.E."/>
            <person name="Pisabarro A.G."/>
            <person name="Walton J.D."/>
            <person name="Blanchette R.A."/>
            <person name="Henrissat B."/>
            <person name="Martin F."/>
            <person name="Cullen D."/>
            <person name="Hibbett D.S."/>
            <person name="Grigoriev I.V."/>
        </authorList>
    </citation>
    <scope>NUCLEOTIDE SEQUENCE [LARGE SCALE GENOMIC DNA]</scope>
    <source>
        <strain evidence="11">CBS 339.88</strain>
    </source>
</reference>
<dbReference type="InterPro" id="IPR036396">
    <property type="entry name" value="Cyt_P450_sf"/>
</dbReference>
<dbReference type="AlphaFoldDB" id="A0A067SI95"/>
<dbReference type="CDD" id="cd11065">
    <property type="entry name" value="CYP64-like"/>
    <property type="match status" value="1"/>
</dbReference>
<dbReference type="Proteomes" id="UP000027222">
    <property type="component" value="Unassembled WGS sequence"/>
</dbReference>
<comment type="pathway">
    <text evidence="2">Secondary metabolite biosynthesis.</text>
</comment>
<evidence type="ECO:0000256" key="2">
    <source>
        <dbReference type="ARBA" id="ARBA00005179"/>
    </source>
</evidence>
<evidence type="ECO:0000256" key="9">
    <source>
        <dbReference type="PIRSR" id="PIRSR602401-1"/>
    </source>
</evidence>
<evidence type="ECO:0008006" key="12">
    <source>
        <dbReference type="Google" id="ProtNLM"/>
    </source>
</evidence>
<dbReference type="HOGENOM" id="CLU_001570_2_3_1"/>